<keyword evidence="3 8" id="KW-0479">Metal-binding</keyword>
<dbReference type="SUPFAM" id="SSF55486">
    <property type="entry name" value="Metalloproteases ('zincins'), catalytic domain"/>
    <property type="match status" value="1"/>
</dbReference>
<protein>
    <recommendedName>
        <fullName evidence="9">Metalloendopeptidase</fullName>
        <ecNumber evidence="9">3.4.24.-</ecNumber>
    </recommendedName>
</protein>
<dbReference type="InterPro" id="IPR006026">
    <property type="entry name" value="Peptidase_Metallo"/>
</dbReference>
<evidence type="ECO:0000313" key="12">
    <source>
        <dbReference type="Proteomes" id="UP000887013"/>
    </source>
</evidence>
<dbReference type="EMBL" id="BMAW01004887">
    <property type="protein sequence ID" value="GFS91404.1"/>
    <property type="molecule type" value="Genomic_DNA"/>
</dbReference>
<sequence>MASCNGWGRQYWKCDVEGGPLTILYKIEPSLSYNQRLIESAMEEIEKHSRIEFVERYNQRCYLQITKEDGCYFEGASRCSPRISLGMGCRSFGTVLHELMHAIGFEHEHNRPDRDTYLIIHRENIDPDNMDQFRKLRLNQYTWNDFEIDFQSVMMYESYAFSKNGGITIEPRNGRIIGRKERLSRMDKEKLKWL</sequence>
<dbReference type="GO" id="GO:0008270">
    <property type="term" value="F:zinc ion binding"/>
    <property type="evidence" value="ECO:0007669"/>
    <property type="project" value="UniProtKB-UniRule"/>
</dbReference>
<accession>A0A8X6T9W8</accession>
<feature type="binding site" evidence="8">
    <location>
        <position position="107"/>
    </location>
    <ligand>
        <name>Zn(2+)</name>
        <dbReference type="ChEBI" id="CHEBI:29105"/>
        <note>catalytic</note>
    </ligand>
</feature>
<dbReference type="Proteomes" id="UP000887013">
    <property type="component" value="Unassembled WGS sequence"/>
</dbReference>
<dbReference type="PANTHER" id="PTHR10127">
    <property type="entry name" value="DISCOIDIN, CUB, EGF, LAMININ , AND ZINC METALLOPROTEASE DOMAIN CONTAINING"/>
    <property type="match status" value="1"/>
</dbReference>
<dbReference type="SMART" id="SM00235">
    <property type="entry name" value="ZnMc"/>
    <property type="match status" value="1"/>
</dbReference>
<dbReference type="OrthoDB" id="291007at2759"/>
<keyword evidence="5 8" id="KW-0862">Zinc</keyword>
<gene>
    <name evidence="11" type="ORF">NPIL_180711</name>
</gene>
<evidence type="ECO:0000256" key="6">
    <source>
        <dbReference type="ARBA" id="ARBA00023049"/>
    </source>
</evidence>
<dbReference type="GO" id="GO:0004222">
    <property type="term" value="F:metalloendopeptidase activity"/>
    <property type="evidence" value="ECO:0007669"/>
    <property type="project" value="UniProtKB-UniRule"/>
</dbReference>
<evidence type="ECO:0000313" key="11">
    <source>
        <dbReference type="EMBL" id="GFS91404.1"/>
    </source>
</evidence>
<evidence type="ECO:0000256" key="4">
    <source>
        <dbReference type="ARBA" id="ARBA00022801"/>
    </source>
</evidence>
<dbReference type="PRINTS" id="PR00480">
    <property type="entry name" value="ASTACIN"/>
</dbReference>
<comment type="cofactor">
    <cofactor evidence="8 9">
        <name>Zn(2+)</name>
        <dbReference type="ChEBI" id="CHEBI:29105"/>
    </cofactor>
    <text evidence="8 9">Binds 1 zinc ion per subunit.</text>
</comment>
<keyword evidence="4 8" id="KW-0378">Hydrolase</keyword>
<name>A0A8X6T9W8_NEPPI</name>
<evidence type="ECO:0000259" key="10">
    <source>
        <dbReference type="PROSITE" id="PS51864"/>
    </source>
</evidence>
<organism evidence="11 12">
    <name type="scientific">Nephila pilipes</name>
    <name type="common">Giant wood spider</name>
    <name type="synonym">Nephila maculata</name>
    <dbReference type="NCBI Taxonomy" id="299642"/>
    <lineage>
        <taxon>Eukaryota</taxon>
        <taxon>Metazoa</taxon>
        <taxon>Ecdysozoa</taxon>
        <taxon>Arthropoda</taxon>
        <taxon>Chelicerata</taxon>
        <taxon>Arachnida</taxon>
        <taxon>Araneae</taxon>
        <taxon>Araneomorphae</taxon>
        <taxon>Entelegynae</taxon>
        <taxon>Araneoidea</taxon>
        <taxon>Nephilidae</taxon>
        <taxon>Nephila</taxon>
    </lineage>
</organism>
<evidence type="ECO:0000256" key="1">
    <source>
        <dbReference type="ARBA" id="ARBA00011245"/>
    </source>
</evidence>
<dbReference type="CDD" id="cd04280">
    <property type="entry name" value="ZnMc_astacin_like"/>
    <property type="match status" value="1"/>
</dbReference>
<dbReference type="AlphaFoldDB" id="A0A8X6T9W8"/>
<dbReference type="PROSITE" id="PS51864">
    <property type="entry name" value="ASTACIN"/>
    <property type="match status" value="1"/>
</dbReference>
<feature type="active site" evidence="8">
    <location>
        <position position="98"/>
    </location>
</feature>
<dbReference type="InterPro" id="IPR034035">
    <property type="entry name" value="Astacin-like_dom"/>
</dbReference>
<dbReference type="PANTHER" id="PTHR10127:SF780">
    <property type="entry name" value="METALLOENDOPEPTIDASE"/>
    <property type="match status" value="1"/>
</dbReference>
<dbReference type="Pfam" id="PF01400">
    <property type="entry name" value="Astacin"/>
    <property type="match status" value="1"/>
</dbReference>
<evidence type="ECO:0000256" key="3">
    <source>
        <dbReference type="ARBA" id="ARBA00022723"/>
    </source>
</evidence>
<dbReference type="Gene3D" id="3.40.390.10">
    <property type="entry name" value="Collagenase (Catalytic Domain)"/>
    <property type="match status" value="1"/>
</dbReference>
<dbReference type="EC" id="3.4.24.-" evidence="9"/>
<keyword evidence="6 8" id="KW-0482">Metalloprotease</keyword>
<keyword evidence="2 8" id="KW-0645">Protease</keyword>
<dbReference type="InterPro" id="IPR024079">
    <property type="entry name" value="MetalloPept_cat_dom_sf"/>
</dbReference>
<proteinExistence type="predicted"/>
<evidence type="ECO:0000256" key="9">
    <source>
        <dbReference type="RuleBase" id="RU361183"/>
    </source>
</evidence>
<comment type="function">
    <text evidence="7">Zinc metalloprotease. Provoques deadhesion of endothelial cells from cell cultures, and also degradation of fibronectin, fibrinogen and gelatin in vitro. Its role in the venom is not fully understood but it might act as a spreading factor that facilitates diffusion of other venom toxins. Alternatively, it might be involved in the proteolytic processing of other venom toxins or it might play a role in extra-oral digestion of prey.</text>
</comment>
<feature type="binding site" evidence="8">
    <location>
        <position position="97"/>
    </location>
    <ligand>
        <name>Zn(2+)</name>
        <dbReference type="ChEBI" id="CHEBI:29105"/>
        <note>catalytic</note>
    </ligand>
</feature>
<dbReference type="GO" id="GO:0006508">
    <property type="term" value="P:proteolysis"/>
    <property type="evidence" value="ECO:0007669"/>
    <property type="project" value="UniProtKB-KW"/>
</dbReference>
<evidence type="ECO:0000256" key="8">
    <source>
        <dbReference type="PROSITE-ProRule" id="PRU01211"/>
    </source>
</evidence>
<evidence type="ECO:0000256" key="5">
    <source>
        <dbReference type="ARBA" id="ARBA00022833"/>
    </source>
</evidence>
<evidence type="ECO:0000256" key="7">
    <source>
        <dbReference type="ARBA" id="ARBA00025529"/>
    </source>
</evidence>
<comment type="caution">
    <text evidence="8">Lacks conserved residue(s) required for the propagation of feature annotation.</text>
</comment>
<dbReference type="InterPro" id="IPR001506">
    <property type="entry name" value="Peptidase_M12A"/>
</dbReference>
<reference evidence="11" key="1">
    <citation type="submission" date="2020-08" db="EMBL/GenBank/DDBJ databases">
        <title>Multicomponent nature underlies the extraordinary mechanical properties of spider dragline silk.</title>
        <authorList>
            <person name="Kono N."/>
            <person name="Nakamura H."/>
            <person name="Mori M."/>
            <person name="Yoshida Y."/>
            <person name="Ohtoshi R."/>
            <person name="Malay A.D."/>
            <person name="Moran D.A.P."/>
            <person name="Tomita M."/>
            <person name="Numata K."/>
            <person name="Arakawa K."/>
        </authorList>
    </citation>
    <scope>NUCLEOTIDE SEQUENCE</scope>
</reference>
<comment type="subunit">
    <text evidence="1">Monomer.</text>
</comment>
<comment type="caution">
    <text evidence="11">The sequence shown here is derived from an EMBL/GenBank/DDBJ whole genome shotgun (WGS) entry which is preliminary data.</text>
</comment>
<evidence type="ECO:0000256" key="2">
    <source>
        <dbReference type="ARBA" id="ARBA00022670"/>
    </source>
</evidence>
<feature type="binding site" evidence="8">
    <location>
        <position position="101"/>
    </location>
    <ligand>
        <name>Zn(2+)</name>
        <dbReference type="ChEBI" id="CHEBI:29105"/>
        <note>catalytic</note>
    </ligand>
</feature>
<keyword evidence="12" id="KW-1185">Reference proteome</keyword>
<feature type="domain" description="Peptidase M12A" evidence="10">
    <location>
        <begin position="1"/>
        <end position="194"/>
    </location>
</feature>